<dbReference type="PANTHER" id="PTHR45832:SF3">
    <property type="entry name" value="NON-SPECIFIC SERINE_THREONINE PROTEIN KINASE"/>
    <property type="match status" value="1"/>
</dbReference>
<dbReference type="InterPro" id="IPR033923">
    <property type="entry name" value="PAK_BD"/>
</dbReference>
<keyword evidence="35" id="KW-1185">Reference proteome</keyword>
<dbReference type="SUPFAM" id="SSF56112">
    <property type="entry name" value="Protein kinase-like (PK-like)"/>
    <property type="match status" value="2"/>
</dbReference>
<name>A0A091DR23_FUKDA</name>
<evidence type="ECO:0000259" key="31">
    <source>
        <dbReference type="PROSITE" id="PS50011"/>
    </source>
</evidence>
<dbReference type="GO" id="GO:0005634">
    <property type="term" value="C:nucleus"/>
    <property type="evidence" value="ECO:0007669"/>
    <property type="project" value="UniProtKB-SubCell"/>
</dbReference>
<feature type="domain" description="CRIB" evidence="32">
    <location>
        <begin position="1245"/>
        <end position="1258"/>
    </location>
</feature>
<keyword evidence="9" id="KW-0597">Phosphoprotein</keyword>
<evidence type="ECO:0000313" key="34">
    <source>
        <dbReference type="EMBL" id="KFO32928.1"/>
    </source>
</evidence>
<dbReference type="InterPro" id="IPR051931">
    <property type="entry name" value="PAK3-like"/>
</dbReference>
<dbReference type="InterPro" id="IPR011009">
    <property type="entry name" value="Kinase-like_dom_sf"/>
</dbReference>
<dbReference type="EC" id="2.7.11.1" evidence="5"/>
<keyword evidence="22" id="KW-0137">Centromere</keyword>
<evidence type="ECO:0000256" key="17">
    <source>
        <dbReference type="ARBA" id="ARBA00022840"/>
    </source>
</evidence>
<keyword evidence="29" id="KW-0175">Coiled coil</keyword>
<evidence type="ECO:0000256" key="5">
    <source>
        <dbReference type="ARBA" id="ARBA00012513"/>
    </source>
</evidence>
<keyword evidence="12" id="KW-0053">Apoptosis</keyword>
<evidence type="ECO:0000256" key="30">
    <source>
        <dbReference type="SAM" id="MobiDB-lite"/>
    </source>
</evidence>
<feature type="domain" description="Protein kinase" evidence="31">
    <location>
        <begin position="1640"/>
        <end position="1891"/>
    </location>
</feature>
<dbReference type="FunFam" id="1.25.40.430:FF:000002">
    <property type="entry name" value="mitotic checkpoint serine/threonine-protein kinase BUB1 beta"/>
    <property type="match status" value="1"/>
</dbReference>
<evidence type="ECO:0000256" key="29">
    <source>
        <dbReference type="SAM" id="Coils"/>
    </source>
</evidence>
<evidence type="ECO:0000256" key="16">
    <source>
        <dbReference type="ARBA" id="ARBA00022838"/>
    </source>
</evidence>
<evidence type="ECO:0000256" key="20">
    <source>
        <dbReference type="ARBA" id="ARBA00023242"/>
    </source>
</evidence>
<dbReference type="SMART" id="SM00777">
    <property type="entry name" value="Mad3_BUB1_I"/>
    <property type="match status" value="1"/>
</dbReference>
<sequence length="1914" mass="213757">MAEAKKEGVALRSGEEEEPLGVGSARSEEPRSEAVSLEGDEWELSKENVQPLRQGRIMSTLQGALAQQESACNSALQQQKRAFESEIRFYAGNDPLDVWDRYINWTEQSYPQGGKESNMSTLLERAIEALQGEKHYYSDPRFLNLWLKLGHLCNEPLDMYSYLHNEGIGVSLAQFYISWAEEYEARENFKKADSIFQEGIQRKAEPLERLQSQHRQFQARVSRQSLSTLEKEEEEEDVFVPFVSQRSTLAELKSKGKKTARAPISRVGAALKAPSQTRGLQNPVPQQMQSNCRITVFDENIDLASSAELCKPAVQPWMAPPIPRAKENELQAGPWNKRALDQRPHGSTTSVPAVLPMLPSFTPYVEETAQQPVMTPCKIEPSINHVLSTRKPGKEEGDPLQRVQSHQQEPEEKKEKVMYCKEKIYAGVEEFSFEEIRAEAFRKKLKEQREAELLSSEQKIAEMKKQIEEMEKKLKEIQITQERADDQQKKRVPTKETAELQIASESQKVPGMAPSSSVCPVSSCPGETSPTDDTWQEHSHSKGCSVPFSIFDEFLLSEKKNDSPADPSRVLAQRRPLAILRTTESITSNEDISPDVCDELTGIEPLSEDAIITGFRNVTIYPNPEDTCDFTRAARFASTPFHEIMPLKELSSEPKRLLQQEDMDAKTSEDQQTTCGPMYSPAHSIKKLSPIIEDSREATHSSGFLGSSASVTSTSSIKSLQIPEKLELTNETTESPVQSPWCSQYRRQLLKSLLELSSSLDFFVEDRPMPKLEEEKEIELGNEDYCIKQEYLTCEDYKLFWVAPRNSSELTIIKVSSQPVPWDFYINFKLKERLHEECDKFCSCYQYQDGYIVWYQYINCCTLQDLLQHSEFITREVTVLIIHNLLTIVEKLHKAEIVHGDLSPRSLILRNRIHDPYECNNNSQALKIVDFSYSVDLRVQLDVFALSGFRTIQILEGQKFLANCSSPYQVDLFGIADIAHLLLFNEHLHVFWDESLWKLSQNTSELKDGDMWNKFFERILNAGDESTASVLRELAAEMSAVFDPTFQSHLNKALWKGAPLPGLETSTNLQQENVRLSCPEGVAKPTDHGAEGSTDWSEALFPEDALKTISGKAQHTAVLSDSGHGKDASKSYKQALGSLPPGALERAVSVNFRGGNKWATQQFGAEHGNGSFQSHGQPCVQAVLMLFGTTGLRDPRILMLHTSSSTTFLRKGTSVPKSTISSGWEPLHTRVGTMFRKKKKKRPEISAPQNFQHRVHTSFDPKEGKFVGLPPQWQNILDTLRRPKPVVDPSRITRVQLQPMKTVVRGSSVPTDGYISGLLNDIQKLSVISSNTLRGRSPTSRRRAQSLGLLGDELWAADPDMYLQSPQSERTDPHGLYLSCNGGTPAGHRQMPWPEPQSPQALPNGLATKAQSLGPVEFQGASQRCLQLGACLQSSPPGSSPPMATGRRGMKAAKHGPEEARPQSCLVGSASGRPGGEGSPSPKTQENSLKRRLFRSVFLSTPATGPPSSGKPSPVPQSKPNSAFRPPQKYSPPSLVAKAQSLPSDQPMGTFSPLPASDTSSPQKSFRAAPATGPLPGRSSPAGSPRTRHAQISTSNLYLPQDPAVAKGALSGEDTGIVTHEQFKAALRMVVDQGDPRLLLDSYVKIGEGSTGIVCLAREKHSGRQVAVKMMDLRKQQRRELLFNEVVIMRDYQHLNVVEMYKSYLVGEELWVLMEFLQGGALTDIISQVRLNEEQIATVCEAVLQALAYLHGQGVIHRDIKSDSILLTLDGRVKLSDFGFCAQISKDVPKRKSLVGTPYWMAPEVISRSLYATEVDIWSLGIMVIEMVDGEPPYFSDSPVQAMKRLRDSPPPKLKNSHKVSPVLRDFLERMLVREPQERATAQDLLDHPFLLQMGLPECLVPLIQLYRKQTSTC</sequence>
<evidence type="ECO:0000256" key="27">
    <source>
        <dbReference type="ARBA" id="ARBA00083762"/>
    </source>
</evidence>
<dbReference type="CDD" id="cd06659">
    <property type="entry name" value="STKc_PAK6"/>
    <property type="match status" value="1"/>
</dbReference>
<evidence type="ECO:0000259" key="33">
    <source>
        <dbReference type="PROSITE" id="PS51489"/>
    </source>
</evidence>
<comment type="catalytic activity">
    <reaction evidence="23">
        <text>L-threonyl-[protein] + ATP = O-phospho-L-threonyl-[protein] + ADP + H(+)</text>
        <dbReference type="Rhea" id="RHEA:46608"/>
        <dbReference type="Rhea" id="RHEA-COMP:11060"/>
        <dbReference type="Rhea" id="RHEA-COMP:11605"/>
        <dbReference type="ChEBI" id="CHEBI:15378"/>
        <dbReference type="ChEBI" id="CHEBI:30013"/>
        <dbReference type="ChEBI" id="CHEBI:30616"/>
        <dbReference type="ChEBI" id="CHEBI:61977"/>
        <dbReference type="ChEBI" id="CHEBI:456216"/>
        <dbReference type="EC" id="2.7.11.1"/>
    </reaction>
</comment>
<dbReference type="Gene3D" id="1.10.510.10">
    <property type="entry name" value="Transferase(Phosphotransferase) domain 1"/>
    <property type="match status" value="2"/>
</dbReference>
<evidence type="ECO:0000256" key="19">
    <source>
        <dbReference type="ARBA" id="ARBA00022990"/>
    </source>
</evidence>
<comment type="catalytic activity">
    <reaction evidence="24">
        <text>L-seryl-[protein] + ATP = O-phospho-L-seryl-[protein] + ADP + H(+)</text>
        <dbReference type="Rhea" id="RHEA:17989"/>
        <dbReference type="Rhea" id="RHEA-COMP:9863"/>
        <dbReference type="Rhea" id="RHEA-COMP:11604"/>
        <dbReference type="ChEBI" id="CHEBI:15378"/>
        <dbReference type="ChEBI" id="CHEBI:29999"/>
        <dbReference type="ChEBI" id="CHEBI:30616"/>
        <dbReference type="ChEBI" id="CHEBI:83421"/>
        <dbReference type="ChEBI" id="CHEBI:456216"/>
        <dbReference type="EC" id="2.7.11.1"/>
    </reaction>
</comment>
<keyword evidence="11" id="KW-0808">Transferase</keyword>
<gene>
    <name evidence="34" type="ORF">H920_05544</name>
</gene>
<keyword evidence="18" id="KW-0832">Ubl conjugation</keyword>
<dbReference type="FunFam" id="1.10.510.10:FF:000073">
    <property type="entry name" value="Non-specific serine/threonine protein kinase"/>
    <property type="match status" value="1"/>
</dbReference>
<evidence type="ECO:0000256" key="21">
    <source>
        <dbReference type="ARBA" id="ARBA00023306"/>
    </source>
</evidence>
<dbReference type="GO" id="GO:0005737">
    <property type="term" value="C:cytoplasm"/>
    <property type="evidence" value="ECO:0007669"/>
    <property type="project" value="UniProtKB-SubCell"/>
</dbReference>
<dbReference type="InterPro" id="IPR000095">
    <property type="entry name" value="CRIB_dom"/>
</dbReference>
<dbReference type="InterPro" id="IPR036936">
    <property type="entry name" value="CRIB_dom_sf"/>
</dbReference>
<evidence type="ECO:0000256" key="2">
    <source>
        <dbReference type="ARBA" id="ARBA00004496"/>
    </source>
</evidence>
<feature type="binding site" evidence="28">
    <location>
        <position position="1669"/>
    </location>
    <ligand>
        <name>ATP</name>
        <dbReference type="ChEBI" id="CHEBI:30616"/>
    </ligand>
</feature>
<dbReference type="PROSITE" id="PS00107">
    <property type="entry name" value="PROTEIN_KINASE_ATP"/>
    <property type="match status" value="1"/>
</dbReference>
<dbReference type="PROSITE" id="PS50011">
    <property type="entry name" value="PROTEIN_KINASE_DOM"/>
    <property type="match status" value="2"/>
</dbReference>
<proteinExistence type="inferred from homology"/>
<comment type="similarity">
    <text evidence="4">Belongs to the protein kinase superfamily. STE Ser/Thr protein kinase family. STE20 subfamily.</text>
</comment>
<keyword evidence="8" id="KW-0723">Serine/threonine-protein kinase</keyword>
<evidence type="ECO:0000256" key="10">
    <source>
        <dbReference type="ARBA" id="ARBA00022618"/>
    </source>
</evidence>
<feature type="domain" description="BUB1 N-terminal" evidence="33">
    <location>
        <begin position="83"/>
        <end position="245"/>
    </location>
</feature>
<dbReference type="GO" id="GO:0051301">
    <property type="term" value="P:cell division"/>
    <property type="evidence" value="ECO:0007669"/>
    <property type="project" value="UniProtKB-KW"/>
</dbReference>
<dbReference type="eggNOG" id="KOG1166">
    <property type="taxonomic scope" value="Eukaryota"/>
</dbReference>
<evidence type="ECO:0000256" key="4">
    <source>
        <dbReference type="ARBA" id="ARBA00008874"/>
    </source>
</evidence>
<dbReference type="Pfam" id="PF00069">
    <property type="entry name" value="Pkinase"/>
    <property type="match status" value="1"/>
</dbReference>
<evidence type="ECO:0000256" key="22">
    <source>
        <dbReference type="ARBA" id="ARBA00023328"/>
    </source>
</evidence>
<evidence type="ECO:0000256" key="24">
    <source>
        <dbReference type="ARBA" id="ARBA00048679"/>
    </source>
</evidence>
<feature type="coiled-coil region" evidence="29">
    <location>
        <begin position="446"/>
        <end position="490"/>
    </location>
</feature>
<keyword evidence="7" id="KW-0963">Cytoplasm</keyword>
<comment type="subcellular location">
    <subcellularLocation>
        <location evidence="3">Chromosome</location>
        <location evidence="3">Centromere</location>
        <location evidence="3">Kinetochore</location>
    </subcellularLocation>
    <subcellularLocation>
        <location evidence="2">Cytoplasm</location>
    </subcellularLocation>
    <subcellularLocation>
        <location evidence="1">Nucleus</location>
    </subcellularLocation>
</comment>
<dbReference type="GO" id="GO:0000940">
    <property type="term" value="C:outer kinetochore"/>
    <property type="evidence" value="ECO:0007669"/>
    <property type="project" value="UniProtKB-ARBA"/>
</dbReference>
<dbReference type="Pfam" id="PF00786">
    <property type="entry name" value="PBD"/>
    <property type="match status" value="1"/>
</dbReference>
<evidence type="ECO:0000256" key="6">
    <source>
        <dbReference type="ARBA" id="ARBA00022454"/>
    </source>
</evidence>
<dbReference type="SMART" id="SM00285">
    <property type="entry name" value="PBD"/>
    <property type="match status" value="1"/>
</dbReference>
<dbReference type="Gene3D" id="3.90.810.10">
    <property type="entry name" value="CRIB domain"/>
    <property type="match status" value="1"/>
</dbReference>
<dbReference type="EMBL" id="KN122106">
    <property type="protein sequence ID" value="KFO32928.1"/>
    <property type="molecule type" value="Genomic_DNA"/>
</dbReference>
<evidence type="ECO:0000313" key="35">
    <source>
        <dbReference type="Proteomes" id="UP000028990"/>
    </source>
</evidence>
<keyword evidence="21" id="KW-0131">Cell cycle</keyword>
<keyword evidence="20" id="KW-0539">Nucleus</keyword>
<dbReference type="Gene3D" id="1.25.40.430">
    <property type="match status" value="1"/>
</dbReference>
<dbReference type="GO" id="GO:0106310">
    <property type="term" value="F:protein serine kinase activity"/>
    <property type="evidence" value="ECO:0007669"/>
    <property type="project" value="RHEA"/>
</dbReference>
<feature type="compositionally biased region" description="Low complexity" evidence="30">
    <location>
        <begin position="514"/>
        <end position="525"/>
    </location>
</feature>
<dbReference type="Gene3D" id="3.30.200.20">
    <property type="entry name" value="Phosphorylase Kinase, domain 1"/>
    <property type="match status" value="1"/>
</dbReference>
<evidence type="ECO:0000256" key="26">
    <source>
        <dbReference type="ARBA" id="ARBA00080874"/>
    </source>
</evidence>
<keyword evidence="15 34" id="KW-0418">Kinase</keyword>
<feature type="domain" description="Protein kinase" evidence="31">
    <location>
        <begin position="747"/>
        <end position="1046"/>
    </location>
</feature>
<dbReference type="Pfam" id="PF08311">
    <property type="entry name" value="Mad3_BUB1_I"/>
    <property type="match status" value="1"/>
</dbReference>
<evidence type="ECO:0000256" key="11">
    <source>
        <dbReference type="ARBA" id="ARBA00022679"/>
    </source>
</evidence>
<evidence type="ECO:0000256" key="7">
    <source>
        <dbReference type="ARBA" id="ARBA00022490"/>
    </source>
</evidence>
<dbReference type="FunFam" id="3.30.200.20:FF:000141">
    <property type="entry name" value="Non-specific serine/threonine protein kinase"/>
    <property type="match status" value="1"/>
</dbReference>
<evidence type="ECO:0000256" key="9">
    <source>
        <dbReference type="ARBA" id="ARBA00022553"/>
    </source>
</evidence>
<evidence type="ECO:0000256" key="8">
    <source>
        <dbReference type="ARBA" id="ARBA00022527"/>
    </source>
</evidence>
<keyword evidence="17 28" id="KW-0067">ATP-binding</keyword>
<dbReference type="PROSITE" id="PS51489">
    <property type="entry name" value="BUB1_N"/>
    <property type="match status" value="1"/>
</dbReference>
<dbReference type="InterPro" id="IPR035066">
    <property type="entry name" value="STKc_PAK6"/>
</dbReference>
<dbReference type="FunFam" id="1.10.510.10:FF:000494">
    <property type="entry name" value="mitotic checkpoint serine/threonine-protein kinase BUB1 beta"/>
    <property type="match status" value="1"/>
</dbReference>
<dbReference type="InterPro" id="IPR013212">
    <property type="entry name" value="Mad3/Bub1_I"/>
</dbReference>
<evidence type="ECO:0000256" key="15">
    <source>
        <dbReference type="ARBA" id="ARBA00022777"/>
    </source>
</evidence>
<evidence type="ECO:0000256" key="12">
    <source>
        <dbReference type="ARBA" id="ARBA00022703"/>
    </source>
</evidence>
<dbReference type="Proteomes" id="UP000028990">
    <property type="component" value="Unassembled WGS sequence"/>
</dbReference>
<feature type="region of interest" description="Disordered" evidence="30">
    <location>
        <begin position="1432"/>
        <end position="1590"/>
    </location>
</feature>
<dbReference type="InterPro" id="IPR017441">
    <property type="entry name" value="Protein_kinase_ATP_BS"/>
</dbReference>
<keyword evidence="19" id="KW-0007">Acetylation</keyword>
<dbReference type="GO" id="GO:0006915">
    <property type="term" value="P:apoptotic process"/>
    <property type="evidence" value="ECO:0007669"/>
    <property type="project" value="UniProtKB-KW"/>
</dbReference>
<dbReference type="GO" id="GO:0033045">
    <property type="term" value="P:regulation of sister chromatid segregation"/>
    <property type="evidence" value="ECO:0007669"/>
    <property type="project" value="UniProtKB-ARBA"/>
</dbReference>
<protein>
    <recommendedName>
        <fullName evidence="25">Mitotic checkpoint serine/threonine-protein kinase BUB1 beta</fullName>
        <ecNumber evidence="5">2.7.11.1</ecNumber>
    </recommendedName>
    <alternativeName>
        <fullName evidence="26">MAD3/BUB1-related protein kinase</fullName>
    </alternativeName>
    <alternativeName>
        <fullName evidence="27">Mitotic checkpoint kinase MAD3L</fullName>
    </alternativeName>
</protein>
<organism evidence="34 35">
    <name type="scientific">Fukomys damarensis</name>
    <name type="common">Damaraland mole rat</name>
    <name type="synonym">Cryptomys damarensis</name>
    <dbReference type="NCBI Taxonomy" id="885580"/>
    <lineage>
        <taxon>Eukaryota</taxon>
        <taxon>Metazoa</taxon>
        <taxon>Chordata</taxon>
        <taxon>Craniata</taxon>
        <taxon>Vertebrata</taxon>
        <taxon>Euteleostomi</taxon>
        <taxon>Mammalia</taxon>
        <taxon>Eutheria</taxon>
        <taxon>Euarchontoglires</taxon>
        <taxon>Glires</taxon>
        <taxon>Rodentia</taxon>
        <taxon>Hystricomorpha</taxon>
        <taxon>Bathyergidae</taxon>
        <taxon>Fukomys</taxon>
    </lineage>
</organism>
<dbReference type="CDD" id="cd01093">
    <property type="entry name" value="CRIB_PAK_like"/>
    <property type="match status" value="1"/>
</dbReference>
<accession>A0A091DR23</accession>
<dbReference type="PANTHER" id="PTHR45832">
    <property type="entry name" value="SERINE/THREONINE-PROTEIN KINASE SAMKA-RELATED-RELATED"/>
    <property type="match status" value="1"/>
</dbReference>
<keyword evidence="14" id="KW-0498">Mitosis</keyword>
<keyword evidence="10" id="KW-0132">Cell division</keyword>
<evidence type="ECO:0000259" key="32">
    <source>
        <dbReference type="PROSITE" id="PS50108"/>
    </source>
</evidence>
<feature type="compositionally biased region" description="Low complexity" evidence="30">
    <location>
        <begin position="1500"/>
        <end position="1520"/>
    </location>
</feature>
<evidence type="ECO:0000256" key="28">
    <source>
        <dbReference type="PROSITE-ProRule" id="PRU10141"/>
    </source>
</evidence>
<feature type="region of interest" description="Disordered" evidence="30">
    <location>
        <begin position="1365"/>
        <end position="1405"/>
    </location>
</feature>
<feature type="region of interest" description="Disordered" evidence="30">
    <location>
        <begin position="1"/>
        <end position="41"/>
    </location>
</feature>
<evidence type="ECO:0000256" key="23">
    <source>
        <dbReference type="ARBA" id="ARBA00047899"/>
    </source>
</evidence>
<dbReference type="InterPro" id="IPR000719">
    <property type="entry name" value="Prot_kinase_dom"/>
</dbReference>
<dbReference type="GO" id="GO:0005524">
    <property type="term" value="F:ATP binding"/>
    <property type="evidence" value="ECO:0007669"/>
    <property type="project" value="UniProtKB-UniRule"/>
</dbReference>
<evidence type="ECO:0000256" key="25">
    <source>
        <dbReference type="ARBA" id="ARBA00074450"/>
    </source>
</evidence>
<evidence type="ECO:0000256" key="13">
    <source>
        <dbReference type="ARBA" id="ARBA00022741"/>
    </source>
</evidence>
<dbReference type="FunFam" id="3.90.810.10:FF:000002">
    <property type="entry name" value="Non-specific serine/threonine protein kinase"/>
    <property type="match status" value="1"/>
</dbReference>
<feature type="region of interest" description="Disordered" evidence="30">
    <location>
        <begin position="389"/>
        <end position="414"/>
    </location>
</feature>
<dbReference type="PROSITE" id="PS50108">
    <property type="entry name" value="CRIB"/>
    <property type="match status" value="1"/>
</dbReference>
<evidence type="ECO:0000256" key="1">
    <source>
        <dbReference type="ARBA" id="ARBA00004123"/>
    </source>
</evidence>
<evidence type="ECO:0000256" key="18">
    <source>
        <dbReference type="ARBA" id="ARBA00022843"/>
    </source>
</evidence>
<reference evidence="34 35" key="1">
    <citation type="submission" date="2013-11" db="EMBL/GenBank/DDBJ databases">
        <title>The Damaraland mole rat (Fukomys damarensis) genome and evolution of African mole rats.</title>
        <authorList>
            <person name="Gladyshev V.N."/>
            <person name="Fang X."/>
        </authorList>
    </citation>
    <scope>NUCLEOTIDE SEQUENCE [LARGE SCALE GENOMIC DNA]</scope>
    <source>
        <tissue evidence="34">Liver</tissue>
    </source>
</reference>
<keyword evidence="16" id="KW-0995">Kinetochore</keyword>
<feature type="region of interest" description="Disordered" evidence="30">
    <location>
        <begin position="506"/>
        <end position="539"/>
    </location>
</feature>
<evidence type="ECO:0000256" key="14">
    <source>
        <dbReference type="ARBA" id="ARBA00022776"/>
    </source>
</evidence>
<dbReference type="GO" id="GO:0004674">
    <property type="term" value="F:protein serine/threonine kinase activity"/>
    <property type="evidence" value="ECO:0007669"/>
    <property type="project" value="UniProtKB-KW"/>
</dbReference>
<keyword evidence="6" id="KW-0158">Chromosome</keyword>
<keyword evidence="13 28" id="KW-0547">Nucleotide-binding</keyword>
<evidence type="ECO:0000256" key="3">
    <source>
        <dbReference type="ARBA" id="ARBA00004629"/>
    </source>
</evidence>